<proteinExistence type="inferred from homology"/>
<dbReference type="InterPro" id="IPR027939">
    <property type="entry name" value="NMT1/THI5"/>
</dbReference>
<evidence type="ECO:0000256" key="5">
    <source>
        <dbReference type="ARBA" id="ARBA00022679"/>
    </source>
</evidence>
<evidence type="ECO:0000256" key="12">
    <source>
        <dbReference type="SAM" id="SignalP"/>
    </source>
</evidence>
<dbReference type="EMBL" id="BAAAOR010000008">
    <property type="protein sequence ID" value="GAA1509285.1"/>
    <property type="molecule type" value="Genomic_DNA"/>
</dbReference>
<comment type="similarity">
    <text evidence="3">Belongs to the NMT1/THI5 family.</text>
</comment>
<dbReference type="PANTHER" id="PTHR31528:SF1">
    <property type="entry name" value="4-AMINO-5-HYDROXYMETHYL-2-METHYLPYRIMIDINE PHOSPHATE SYNTHASE THI11-RELATED"/>
    <property type="match status" value="1"/>
</dbReference>
<evidence type="ECO:0000256" key="2">
    <source>
        <dbReference type="ARBA" id="ARBA00004948"/>
    </source>
</evidence>
<evidence type="ECO:0000256" key="9">
    <source>
        <dbReference type="ARBA" id="ARBA00023004"/>
    </source>
</evidence>
<keyword evidence="12" id="KW-0732">Signal</keyword>
<protein>
    <recommendedName>
        <fullName evidence="10">Thiamine pyrimidine synthase</fullName>
    </recommendedName>
</protein>
<feature type="signal peptide" evidence="12">
    <location>
        <begin position="1"/>
        <end position="24"/>
    </location>
</feature>
<gene>
    <name evidence="14" type="ORF">GCM10009788_12040</name>
</gene>
<comment type="function">
    <text evidence="1">Responsible for the formation of the pyrimidine heterocycle in the thiamine biosynthesis pathway. Catalyzes the formation of hydroxymethylpyrimidine phosphate (HMP-P) from histidine and pyridoxal phosphate (PLP). The protein uses PLP and the active site histidine to form HMP-P, generating an inactive enzyme. The enzyme can only undergo a single turnover, which suggests it is a suicide enzyme.</text>
</comment>
<dbReference type="Gene3D" id="3.40.190.10">
    <property type="entry name" value="Periplasmic binding protein-like II"/>
    <property type="match status" value="2"/>
</dbReference>
<comment type="caution">
    <text evidence="14">The sequence shown here is derived from an EMBL/GenBank/DDBJ whole genome shotgun (WGS) entry which is preliminary data.</text>
</comment>
<keyword evidence="9" id="KW-0408">Iron</keyword>
<name>A0ABN2A1W1_9ACTN</name>
<evidence type="ECO:0000256" key="3">
    <source>
        <dbReference type="ARBA" id="ARBA00009406"/>
    </source>
</evidence>
<keyword evidence="8" id="KW-0784">Thiamine biosynthesis</keyword>
<comment type="catalytic activity">
    <reaction evidence="11">
        <text>N(6)-(pyridoxal phosphate)-L-lysyl-[4-amino-5-hydroxymethyl-2-methylpyrimidine phosphate synthase] + L-histidyl-[4-amino-5-hydroxymethyl-2-methylpyrimidine phosphate synthase] + 2 Fe(3+) + 4 H2O = L-lysyl-[4-amino-5-hydroxymethyl-2-methylpyrimidine phosphate synthase] + (2S)-2-amino-5-hydroxy-4-oxopentanoyl-[4-amino-5-hydroxymethyl-2-methylpyrimidine phosphate synthase] + 4-amino-2-methyl-5-(phosphooxymethyl)pyrimidine + 3-oxopropanoate + 2 Fe(2+) + 2 H(+)</text>
        <dbReference type="Rhea" id="RHEA:65756"/>
        <dbReference type="Rhea" id="RHEA-COMP:16892"/>
        <dbReference type="Rhea" id="RHEA-COMP:16893"/>
        <dbReference type="Rhea" id="RHEA-COMP:16894"/>
        <dbReference type="Rhea" id="RHEA-COMP:16895"/>
        <dbReference type="ChEBI" id="CHEBI:15377"/>
        <dbReference type="ChEBI" id="CHEBI:15378"/>
        <dbReference type="ChEBI" id="CHEBI:29033"/>
        <dbReference type="ChEBI" id="CHEBI:29034"/>
        <dbReference type="ChEBI" id="CHEBI:29969"/>
        <dbReference type="ChEBI" id="CHEBI:29979"/>
        <dbReference type="ChEBI" id="CHEBI:33190"/>
        <dbReference type="ChEBI" id="CHEBI:58354"/>
        <dbReference type="ChEBI" id="CHEBI:143915"/>
        <dbReference type="ChEBI" id="CHEBI:157692"/>
    </reaction>
    <physiologicalReaction direction="left-to-right" evidence="11">
        <dbReference type="Rhea" id="RHEA:65757"/>
    </physiologicalReaction>
</comment>
<comment type="pathway">
    <text evidence="2">Cofactor biosynthesis; thiamine diphosphate biosynthesis.</text>
</comment>
<evidence type="ECO:0000256" key="6">
    <source>
        <dbReference type="ARBA" id="ARBA00022723"/>
    </source>
</evidence>
<comment type="subunit">
    <text evidence="4">Homodimer.</text>
</comment>
<dbReference type="PROSITE" id="PS51257">
    <property type="entry name" value="PROKAR_LIPOPROTEIN"/>
    <property type="match status" value="1"/>
</dbReference>
<feature type="domain" description="SsuA/THI5-like" evidence="13">
    <location>
        <begin position="54"/>
        <end position="267"/>
    </location>
</feature>
<evidence type="ECO:0000313" key="15">
    <source>
        <dbReference type="Proteomes" id="UP001500842"/>
    </source>
</evidence>
<accession>A0ABN2A1W1</accession>
<evidence type="ECO:0000256" key="11">
    <source>
        <dbReference type="ARBA" id="ARBA00048179"/>
    </source>
</evidence>
<keyword evidence="6" id="KW-0479">Metal-binding</keyword>
<keyword evidence="15" id="KW-1185">Reference proteome</keyword>
<keyword evidence="5" id="KW-0808">Transferase</keyword>
<evidence type="ECO:0000256" key="4">
    <source>
        <dbReference type="ARBA" id="ARBA00011738"/>
    </source>
</evidence>
<dbReference type="Proteomes" id="UP001500842">
    <property type="component" value="Unassembled WGS sequence"/>
</dbReference>
<evidence type="ECO:0000256" key="8">
    <source>
        <dbReference type="ARBA" id="ARBA00022977"/>
    </source>
</evidence>
<feature type="chain" id="PRO_5046497098" description="Thiamine pyrimidine synthase" evidence="12">
    <location>
        <begin position="25"/>
        <end position="345"/>
    </location>
</feature>
<evidence type="ECO:0000256" key="1">
    <source>
        <dbReference type="ARBA" id="ARBA00003469"/>
    </source>
</evidence>
<evidence type="ECO:0000313" key="14">
    <source>
        <dbReference type="EMBL" id="GAA1509285.1"/>
    </source>
</evidence>
<dbReference type="SUPFAM" id="SSF53850">
    <property type="entry name" value="Periplasmic binding protein-like II"/>
    <property type="match status" value="1"/>
</dbReference>
<evidence type="ECO:0000256" key="10">
    <source>
        <dbReference type="ARBA" id="ARBA00033171"/>
    </source>
</evidence>
<dbReference type="Pfam" id="PF09084">
    <property type="entry name" value="NMT1"/>
    <property type="match status" value="1"/>
</dbReference>
<dbReference type="PANTHER" id="PTHR31528">
    <property type="entry name" value="4-AMINO-5-HYDROXYMETHYL-2-METHYLPYRIMIDINE PHOSPHATE SYNTHASE THI11-RELATED"/>
    <property type="match status" value="1"/>
</dbReference>
<keyword evidence="7" id="KW-0663">Pyridoxal phosphate</keyword>
<sequence>MHTKLLRGVALVAAAVLVTTGCAAAEKANEQKAAASGKATVLKIYVGPSGTTSAIYLAEQKGWFADAGLQVEFTQSKQGAGVALASVEAGQSQIAAGTFADVVLARAQDAKVKAFMLRYGESPVAVASLTKNTTLDSPADLTSLVGGIPENTTISTLLPVLLKANGIDPADAETVSMDYTLFVQSLLRGQVDYISAAVNDSWCVSSEAAGGPDELSVLRFSENGVNLYDSVWITSEDFLADQPDQARAFTDVLTRAEEYVQEHPDEATQAIVKAAPELEEKAVRCQVDGTNELNRTEYFAEHGFGAFDPAKAADDIATIVDAYSLDVTPDIADVLTNDYLPGEGR</sequence>
<evidence type="ECO:0000256" key="7">
    <source>
        <dbReference type="ARBA" id="ARBA00022898"/>
    </source>
</evidence>
<dbReference type="RefSeq" id="WP_181410791.1">
    <property type="nucleotide sequence ID" value="NZ_BAAAOR010000008.1"/>
</dbReference>
<reference evidence="14 15" key="1">
    <citation type="journal article" date="2019" name="Int. J. Syst. Evol. Microbiol.">
        <title>The Global Catalogue of Microorganisms (GCM) 10K type strain sequencing project: providing services to taxonomists for standard genome sequencing and annotation.</title>
        <authorList>
            <consortium name="The Broad Institute Genomics Platform"/>
            <consortium name="The Broad Institute Genome Sequencing Center for Infectious Disease"/>
            <person name="Wu L."/>
            <person name="Ma J."/>
        </authorList>
    </citation>
    <scope>NUCLEOTIDE SEQUENCE [LARGE SCALE GENOMIC DNA]</scope>
    <source>
        <strain evidence="14 15">JCM 14942</strain>
    </source>
</reference>
<organism evidence="14 15">
    <name type="scientific">Nocardioides humi</name>
    <dbReference type="NCBI Taxonomy" id="449461"/>
    <lineage>
        <taxon>Bacteria</taxon>
        <taxon>Bacillati</taxon>
        <taxon>Actinomycetota</taxon>
        <taxon>Actinomycetes</taxon>
        <taxon>Propionibacteriales</taxon>
        <taxon>Nocardioidaceae</taxon>
        <taxon>Nocardioides</taxon>
    </lineage>
</organism>
<dbReference type="InterPro" id="IPR015168">
    <property type="entry name" value="SsuA/THI5"/>
</dbReference>
<evidence type="ECO:0000259" key="13">
    <source>
        <dbReference type="Pfam" id="PF09084"/>
    </source>
</evidence>